<evidence type="ECO:0000256" key="10">
    <source>
        <dbReference type="ARBA" id="ARBA00023136"/>
    </source>
</evidence>
<gene>
    <name evidence="15" type="ORF">DC083_00225</name>
</gene>
<keyword evidence="10 13" id="KW-0472">Membrane</keyword>
<evidence type="ECO:0000256" key="8">
    <source>
        <dbReference type="ARBA" id="ARBA00022927"/>
    </source>
</evidence>
<dbReference type="EMBL" id="QEWQ01000001">
    <property type="protein sequence ID" value="PWD81664.1"/>
    <property type="molecule type" value="Genomic_DNA"/>
</dbReference>
<proteinExistence type="inferred from homology"/>
<evidence type="ECO:0000256" key="5">
    <source>
        <dbReference type="ARBA" id="ARBA00022475"/>
    </source>
</evidence>
<feature type="transmembrane region" description="Helical" evidence="13">
    <location>
        <begin position="178"/>
        <end position="200"/>
    </location>
</feature>
<reference evidence="16" key="1">
    <citation type="submission" date="2018-05" db="EMBL/GenBank/DDBJ databases">
        <title>Ignatzschineria dubaiensis sp. nov., isolated from necrotic foot tissues of dromedaries (Camelus dromedarius) and associated maggots in Dubai, United Arab Emirates.</title>
        <authorList>
            <person name="Tsang C.C."/>
            <person name="Tang J.Y.M."/>
            <person name="Fong J.Y.H."/>
            <person name="Kinne J."/>
            <person name="Lee H.H."/>
            <person name="Joseph M."/>
            <person name="Jose S."/>
            <person name="Schuster R.K."/>
            <person name="Tang Y."/>
            <person name="Sivakumar S."/>
            <person name="Chen J.H.K."/>
            <person name="Teng J.L.L."/>
            <person name="Lau S.K.P."/>
            <person name="Wernery U."/>
            <person name="Woo P.C.Y."/>
        </authorList>
    </citation>
    <scope>NUCLEOTIDE SEQUENCE [LARGE SCALE GENOMIC DNA]</scope>
    <source>
        <strain evidence="16">KCTC 22644</strain>
    </source>
</reference>
<dbReference type="OrthoDB" id="9805133at2"/>
<evidence type="ECO:0000256" key="12">
    <source>
        <dbReference type="RuleBase" id="RU004057"/>
    </source>
</evidence>
<evidence type="ECO:0000256" key="1">
    <source>
        <dbReference type="ARBA" id="ARBA00004429"/>
    </source>
</evidence>
<dbReference type="GO" id="GO:0017038">
    <property type="term" value="P:protein import"/>
    <property type="evidence" value="ECO:0007669"/>
    <property type="project" value="TreeGrafter"/>
</dbReference>
<evidence type="ECO:0000256" key="13">
    <source>
        <dbReference type="SAM" id="Phobius"/>
    </source>
</evidence>
<keyword evidence="7 13" id="KW-0812">Transmembrane</keyword>
<evidence type="ECO:0000256" key="9">
    <source>
        <dbReference type="ARBA" id="ARBA00022989"/>
    </source>
</evidence>
<evidence type="ECO:0000256" key="6">
    <source>
        <dbReference type="ARBA" id="ARBA00022519"/>
    </source>
</evidence>
<keyword evidence="16" id="KW-1185">Reference proteome</keyword>
<dbReference type="AlphaFoldDB" id="A0A2U2AG77"/>
<name>A0A2U2AG77_9GAMM</name>
<keyword evidence="4 12" id="KW-0813">Transport</keyword>
<dbReference type="RefSeq" id="WP_109188297.1">
    <property type="nucleotide sequence ID" value="NZ_BMYA01000001.1"/>
</dbReference>
<evidence type="ECO:0000259" key="14">
    <source>
        <dbReference type="Pfam" id="PF01618"/>
    </source>
</evidence>
<dbReference type="Pfam" id="PF01618">
    <property type="entry name" value="MotA_ExbB"/>
    <property type="match status" value="1"/>
</dbReference>
<evidence type="ECO:0000256" key="4">
    <source>
        <dbReference type="ARBA" id="ARBA00022448"/>
    </source>
</evidence>
<evidence type="ECO:0000256" key="3">
    <source>
        <dbReference type="ARBA" id="ARBA00022093"/>
    </source>
</evidence>
<accession>A0A2U2AG77</accession>
<evidence type="ECO:0000313" key="15">
    <source>
        <dbReference type="EMBL" id="PWD81664.1"/>
    </source>
</evidence>
<comment type="subcellular location">
    <subcellularLocation>
        <location evidence="1">Cell inner membrane</location>
        <topology evidence="1">Multi-pass membrane protein</topology>
    </subcellularLocation>
    <subcellularLocation>
        <location evidence="12">Membrane</location>
        <topology evidence="12">Multi-pass membrane protein</topology>
    </subcellularLocation>
</comment>
<dbReference type="Proteomes" id="UP000245020">
    <property type="component" value="Unassembled WGS sequence"/>
</dbReference>
<keyword evidence="5" id="KW-1003">Cell membrane</keyword>
<comment type="function">
    <text evidence="11">Involved in the TonB-dependent energy-dependent transport of various receptor-bound substrates. Protects ExbD from proteolytic degradation and functionally stabilizes TonB.</text>
</comment>
<keyword evidence="6" id="KW-0997">Cell inner membrane</keyword>
<evidence type="ECO:0000256" key="7">
    <source>
        <dbReference type="ARBA" id="ARBA00022692"/>
    </source>
</evidence>
<dbReference type="GO" id="GO:0005886">
    <property type="term" value="C:plasma membrane"/>
    <property type="evidence" value="ECO:0007669"/>
    <property type="project" value="UniProtKB-SubCell"/>
</dbReference>
<feature type="domain" description="MotA/TolQ/ExbB proton channel" evidence="14">
    <location>
        <begin position="97"/>
        <end position="210"/>
    </location>
</feature>
<keyword evidence="9 13" id="KW-1133">Transmembrane helix</keyword>
<dbReference type="PANTHER" id="PTHR30625:SF14">
    <property type="entry name" value="BIOPOLYMER TRANSPORT PROTEIN EXBB"/>
    <property type="match status" value="1"/>
</dbReference>
<evidence type="ECO:0000256" key="2">
    <source>
        <dbReference type="ARBA" id="ARBA00011471"/>
    </source>
</evidence>
<feature type="transmembrane region" description="Helical" evidence="13">
    <location>
        <begin position="131"/>
        <end position="158"/>
    </location>
</feature>
<comment type="subunit">
    <text evidence="2">The accessory proteins ExbB and ExbD seem to form a complex with TonB.</text>
</comment>
<comment type="caution">
    <text evidence="15">The sequence shown here is derived from an EMBL/GenBank/DDBJ whole genome shotgun (WGS) entry which is preliminary data.</text>
</comment>
<dbReference type="InterPro" id="IPR050790">
    <property type="entry name" value="ExbB/TolQ_transport"/>
</dbReference>
<keyword evidence="8 12" id="KW-0653">Protein transport</keyword>
<protein>
    <recommendedName>
        <fullName evidence="3">Biopolymer transport protein ExbB</fullName>
    </recommendedName>
</protein>
<evidence type="ECO:0000313" key="16">
    <source>
        <dbReference type="Proteomes" id="UP000245020"/>
    </source>
</evidence>
<sequence length="242" mass="26072">MEPVAENLGFVSFISQGDMVTKTLFVILIIMSILSWLVIFLKFFQGIVDRIQGKRFLDAFWQAKTLPEAAKLVSQKPTTPPELLAKEGFVALQKYQSGLTNIQSNGTRAEYLTSVLRVTLDKIQLTIENGVAILATVAATAPFVGLFGTVWGIYHALIEIGSTGAGTIDKVAGPVGEALIMTGLGLAVAIPAVMAHSWLVRRNRLQMGRLDSFAFELLAVLDGAPQKAEAQTTSPKTAPAQQ</sequence>
<organism evidence="15 16">
    <name type="scientific">Ignatzschineria ureiclastica</name>
    <dbReference type="NCBI Taxonomy" id="472582"/>
    <lineage>
        <taxon>Bacteria</taxon>
        <taxon>Pseudomonadati</taxon>
        <taxon>Pseudomonadota</taxon>
        <taxon>Gammaproteobacteria</taxon>
        <taxon>Cardiobacteriales</taxon>
        <taxon>Ignatzschineriaceae</taxon>
        <taxon>Ignatzschineria</taxon>
    </lineage>
</organism>
<evidence type="ECO:0000256" key="11">
    <source>
        <dbReference type="ARBA" id="ARBA00024816"/>
    </source>
</evidence>
<dbReference type="InterPro" id="IPR002898">
    <property type="entry name" value="MotA_ExbB_proton_chnl"/>
</dbReference>
<comment type="similarity">
    <text evidence="12">Belongs to the exbB/tolQ family.</text>
</comment>
<dbReference type="PANTHER" id="PTHR30625">
    <property type="entry name" value="PROTEIN TOLQ"/>
    <property type="match status" value="1"/>
</dbReference>
<feature type="transmembrane region" description="Helical" evidence="13">
    <location>
        <begin position="24"/>
        <end position="44"/>
    </location>
</feature>